<evidence type="ECO:0000313" key="2">
    <source>
        <dbReference type="Proteomes" id="UP000054166"/>
    </source>
</evidence>
<dbReference type="Proteomes" id="UP000054166">
    <property type="component" value="Unassembled WGS sequence"/>
</dbReference>
<reference evidence="1 2" key="1">
    <citation type="submission" date="2014-04" db="EMBL/GenBank/DDBJ databases">
        <authorList>
            <consortium name="DOE Joint Genome Institute"/>
            <person name="Kuo A."/>
            <person name="Tarkka M."/>
            <person name="Buscot F."/>
            <person name="Kohler A."/>
            <person name="Nagy L.G."/>
            <person name="Floudas D."/>
            <person name="Copeland A."/>
            <person name="Barry K.W."/>
            <person name="Cichocki N."/>
            <person name="Veneault-Fourrey C."/>
            <person name="LaButti K."/>
            <person name="Lindquist E.A."/>
            <person name="Lipzen A."/>
            <person name="Lundell T."/>
            <person name="Morin E."/>
            <person name="Murat C."/>
            <person name="Sun H."/>
            <person name="Tunlid A."/>
            <person name="Henrissat B."/>
            <person name="Grigoriev I.V."/>
            <person name="Hibbett D.S."/>
            <person name="Martin F."/>
            <person name="Nordberg H.P."/>
            <person name="Cantor M.N."/>
            <person name="Hua S.X."/>
        </authorList>
    </citation>
    <scope>NUCLEOTIDE SEQUENCE [LARGE SCALE GENOMIC DNA]</scope>
    <source>
        <strain evidence="1 2">F 1598</strain>
    </source>
</reference>
<dbReference type="EMBL" id="KN832982">
    <property type="protein sequence ID" value="KIM86421.1"/>
    <property type="molecule type" value="Genomic_DNA"/>
</dbReference>
<dbReference type="AlphaFoldDB" id="A0A0C3G6Y8"/>
<dbReference type="OrthoDB" id="3268567at2759"/>
<sequence>MSASELRQKAVLITRLDSLWSLETVRPVTISTHSLGVGICRALILPGGEFILILIEDGTLQLYRYQDMSIPLVTVPHPDRGSCRRFPDFSDMRRTCNTRGETWAVIVDCYVTPEGNERTDYRAYLIDASSASIRLLTIVTTPHYSPDYHATGDILAIIIKEGNNYLINIRKIPFSADMMEEEAFLNLGHTFPTSFTTVLCPHMILVSTLSSLDLYQTPEFMPLGSSIKSCSNLSTPIAIHDFTKPNQGKLIWNALCPHLDGRFWCYIFSEVEEALLISPLPGSDDDFVRHVFDGPCSTDSSRAIGCRDTVEFQHIELLCFSASTYHDASTGYMRLGRTQAPDPSRSVSIQLLGYYGHVEDLSWDEESGRICAIYNPVDEYYGSSSSLLMIDMI</sequence>
<gene>
    <name evidence="1" type="ORF">PILCRDRAFT_4916</name>
</gene>
<evidence type="ECO:0000313" key="1">
    <source>
        <dbReference type="EMBL" id="KIM86421.1"/>
    </source>
</evidence>
<keyword evidence="2" id="KW-1185">Reference proteome</keyword>
<accession>A0A0C3G6Y8</accession>
<protein>
    <recommendedName>
        <fullName evidence="3">Cleavage/polyadenylation specificity factor A subunit N-terminal domain-containing protein</fullName>
    </recommendedName>
</protein>
<dbReference type="HOGENOM" id="CLU_615549_0_0_1"/>
<reference evidence="2" key="2">
    <citation type="submission" date="2015-01" db="EMBL/GenBank/DDBJ databases">
        <title>Evolutionary Origins and Diversification of the Mycorrhizal Mutualists.</title>
        <authorList>
            <consortium name="DOE Joint Genome Institute"/>
            <consortium name="Mycorrhizal Genomics Consortium"/>
            <person name="Kohler A."/>
            <person name="Kuo A."/>
            <person name="Nagy L.G."/>
            <person name="Floudas D."/>
            <person name="Copeland A."/>
            <person name="Barry K.W."/>
            <person name="Cichocki N."/>
            <person name="Veneault-Fourrey C."/>
            <person name="LaButti K."/>
            <person name="Lindquist E.A."/>
            <person name="Lipzen A."/>
            <person name="Lundell T."/>
            <person name="Morin E."/>
            <person name="Murat C."/>
            <person name="Riley R."/>
            <person name="Ohm R."/>
            <person name="Sun H."/>
            <person name="Tunlid A."/>
            <person name="Henrissat B."/>
            <person name="Grigoriev I.V."/>
            <person name="Hibbett D.S."/>
            <person name="Martin F."/>
        </authorList>
    </citation>
    <scope>NUCLEOTIDE SEQUENCE [LARGE SCALE GENOMIC DNA]</scope>
    <source>
        <strain evidence="2">F 1598</strain>
    </source>
</reference>
<name>A0A0C3G6Y8_PILCF</name>
<evidence type="ECO:0008006" key="3">
    <source>
        <dbReference type="Google" id="ProtNLM"/>
    </source>
</evidence>
<proteinExistence type="predicted"/>
<dbReference type="SUPFAM" id="SSF82171">
    <property type="entry name" value="DPP6 N-terminal domain-like"/>
    <property type="match status" value="1"/>
</dbReference>
<dbReference type="InParanoid" id="A0A0C3G6Y8"/>
<organism evidence="1 2">
    <name type="scientific">Piloderma croceum (strain F 1598)</name>
    <dbReference type="NCBI Taxonomy" id="765440"/>
    <lineage>
        <taxon>Eukaryota</taxon>
        <taxon>Fungi</taxon>
        <taxon>Dikarya</taxon>
        <taxon>Basidiomycota</taxon>
        <taxon>Agaricomycotina</taxon>
        <taxon>Agaricomycetes</taxon>
        <taxon>Agaricomycetidae</taxon>
        <taxon>Atheliales</taxon>
        <taxon>Atheliaceae</taxon>
        <taxon>Piloderma</taxon>
    </lineage>
</organism>